<feature type="region of interest" description="Disordered" evidence="6">
    <location>
        <begin position="1"/>
        <end position="44"/>
    </location>
</feature>
<dbReference type="InterPro" id="IPR010071">
    <property type="entry name" value="AA_adenyl_dom"/>
</dbReference>
<keyword evidence="2" id="KW-0596">Phosphopantetheine</keyword>
<dbReference type="NCBIfam" id="TIGR01720">
    <property type="entry name" value="NRPS-para261"/>
    <property type="match status" value="1"/>
</dbReference>
<proteinExistence type="predicted"/>
<evidence type="ECO:0000256" key="3">
    <source>
        <dbReference type="ARBA" id="ARBA00022553"/>
    </source>
</evidence>
<keyword evidence="3" id="KW-0597">Phosphoprotein</keyword>
<dbReference type="InterPro" id="IPR006162">
    <property type="entry name" value="Ppantetheine_attach_site"/>
</dbReference>
<keyword evidence="5" id="KW-0045">Antibiotic biosynthesis</keyword>
<dbReference type="Gene3D" id="3.30.300.30">
    <property type="match status" value="5"/>
</dbReference>
<evidence type="ECO:0000256" key="2">
    <source>
        <dbReference type="ARBA" id="ARBA00022450"/>
    </source>
</evidence>
<dbReference type="Pfam" id="PF00668">
    <property type="entry name" value="Condensation"/>
    <property type="match status" value="7"/>
</dbReference>
<feature type="region of interest" description="Disordered" evidence="6">
    <location>
        <begin position="1953"/>
        <end position="1972"/>
    </location>
</feature>
<gene>
    <name evidence="8" type="ORF">P9A14_18710</name>
</gene>
<dbReference type="CDD" id="cd19540">
    <property type="entry name" value="LCL_NRPS-like"/>
    <property type="match status" value="2"/>
</dbReference>
<dbReference type="SUPFAM" id="SSF56801">
    <property type="entry name" value="Acetyl-CoA synthetase-like"/>
    <property type="match status" value="5"/>
</dbReference>
<feature type="domain" description="Carrier" evidence="7">
    <location>
        <begin position="3600"/>
        <end position="3675"/>
    </location>
</feature>
<dbReference type="GO" id="GO:0043041">
    <property type="term" value="P:amino acid activation for nonribosomal peptide biosynthetic process"/>
    <property type="evidence" value="ECO:0007669"/>
    <property type="project" value="TreeGrafter"/>
</dbReference>
<evidence type="ECO:0000256" key="5">
    <source>
        <dbReference type="ARBA" id="ARBA00023194"/>
    </source>
</evidence>
<evidence type="ECO:0000256" key="1">
    <source>
        <dbReference type="ARBA" id="ARBA00001957"/>
    </source>
</evidence>
<sequence length="6109" mass="650584">MTISDKDLVTPSAHSSSTRMPADDHPTETTGAATSARPDPGVDSLPLSAAQRGIWFAQHVAGDLPISVAQYVDIDGELDTELLTEVCLITGREFGSGHLRLVVVDGEPRQYVASQSAPVSTVDLRGEADPTATAHRLMLLDYTRPLDLLTDDLMTSIVYRVGDAHYMWYLRAHHIALDGFAAVTMVRRITELYNAAVRGDPAPPSKASDIADIIAQDASYPGSTRHDNDRRYWSDHLDGAPPVVTLAGRHGKPTLHPILVSAPIPAETAALLDAAAQEGGGVTPVVVAAFAAYLARMTGSAEVLLSLPVSGRHSAVLRRSGGMVANVVPLRVPVAGRTLGDVVTSVQGELLSALRRQRYRQEDIFADMGMARDESASFGPAVNLMMVDSEVVLGEVTGRLHVLTSGPTSDLFVNIYPGAGKSSTHIDFQGNPNIYTPDELTGHHRRFLMFLHAFLGGASDDRVGQLSLLDEHERATLLPVRGARCAPPRVLADILAETVARQGESTAVCASGRSMTYRELDAASSRLARRLLAAGCAPEESVAILLRRSLGTVVAVWAVAKTGAAIVQVDPEYPRKRIEHIFADSGARAAITVDEFAERVPPSAVRIDLGDLSPDGNTDGASGGGFDDSPAPSRARLENVAYMTYTSGSTGVPKGVQVTHSGLASLIADRTRAYGLAPASRVSYALSPSFDASMEQLLTCFATGSALVIVPPEVIGGERLTQLLAEEEVTHLTLTPAMLATIEPESLTRMQTVVVGGDRCAPHVVERWTRSATMINEYGPTESTITAASAMVEPDADVTVGGPIRGTSVMVLDHALQPVPMGTAGELYLAGPGLARGYARLPGQTAARFVAHPHGAPGERMYRTGDLARWVGAGTAPSLELLGRTDFQLKIRGYRIEPGEIDAALTGHAQVDQSVTVPALNLAGATVLASYVVPATGQGVEPAELERFARECLPPHLVPSVITILDTLPLNAFGKVDRRALPAPVFASARSGRPPSTPREYRLAQLFSEVLGVVEVGADDSFFVLGGDSILSIQLVARAKASGLAFTTQDVFEHKTVAALAAMASDVSDDAGLRELPGGAVGSIPLSPIMHAMLERGPVDRFGQAALVELPDAAGRDELVRTLRAVLDRHDILRATLVDDLADQPHVVVRPPGAVDADEALEHVWLDRRDGDEIDRHLQAAADRLDPRAGVLVRFVWMQHPDRTAPDLMWLVIHHLAVDGVSWRILLADLVTAWHQIRGGAVPDLGLPTTSVRRWVHGLVEQAPVRAAAELDRWTEILEPGDRLLGRRALDPDRDIVATAGRIRMRIPADVTEAALTTIPARFHGGANDSLLAALALALANWRRRRGQSDGSELIALEGHGREEAAVPGADLTSTVGWFTSRFPVRLELHGVDVEDALTGGPSAGLAIKQIKEQLRAAPDHGIGYGMIRYLDPTGRELGDRPEPQISLNYLGRMGTGEHTGPWMPARDFDALVGTGHPWMALPAIIDINAIAEPGSAGVELDVGWEYAARVLDRVDVEELAGLWVQALKGLAQHVRSGTAGGHTPSDFPLVSTTQADIDHWTAAHPSMVDVWPLTALQSGLLFHATYDDAADGYTVQAELRLGGRLEPDRMRRAAQALFARHDSLRVAFVETGAGPRQILLDDVTVDWSDSDLTGIADADDRDRALRRLIAGSAAPFDLARPPLLRFHLVRLTRDTENPDCGDFLLSITNHHIVLDGWSMPVVISELLQLYLADGDENGDAGLPAPRSFRDYLQWLHTRDHDATTRAWQETLAGIESPTRLTGAAERDATAEVDETALDLDIATTEAIAGLGRAHGVTANTSIQVAWALLLSIMTGRSDVVFGNTVSDRPASIPGIERMIGLFINTLPVRIRLDPDERVIDLLARAQSEQAAMLGHRDIGLAELQRVTGVADMFDTATVLESYPVDPDEINRMLGDAGLRWNGLAAHDATPYPVSLQVTPPRPGRADQPAADRPGTYELVVKYAVDRLDRESAEVLLERFVLLLRQIAAEPGRKVATLASCWDTERSALCPIEGPPAVSPRLLRDILADTARRHPEAPAVRADGVTMTYSELVRRSNRLADELAARGAGPETSVALAIPRSAALIVAIWAVARTGAAFVAVDPGNPAYRIAELLADARSTIGVTVDAVVPNLPDTVEWLTLTGPGSLPLGTDDSLPLGTGDPLRPDNAAYLIFTSGSTGRPKAVHVTHRGLADLVVEYAESFAVKPDSTVLQVASPGFDACVSEVLVAHSAGACLAVAPPEIYGGSDLEDLLRTERVSHAIITPTVLNTMDPSRLPELRIVAVVGEATGADIVTRWSPGRRLMNHYGPTETTIWATGADDLRPGEPVTIGEPIRGVSAFVLDTWLRPVPVGVVGELYLGGPGLARGYFDRPGVTATRFVADPVRSAGERLYRTGDAVRWVRTDGALRLDYLGRNDQQVKVHGLRIETGDIDAHLARIAGVAQAATVLQRGPAGRPVIVSYVVGTPDEPMDVHALHDDLANTLPHYMVPAAIVELESMPVTRSGKVDTKALRQCEFRAESGGGRPPETPAERIIAALFAEVLELDDVTADDNFFTLGGDSIVSMQLVAAAKAAGLSLTPRAIFEAKTVAALAAIATTASATGDPATGSAVEQAVTEQNSPLVDLPDADLDRLRNDYPRLSDVWPLSPTQSGIHFHSTLDPDAVDTYTVQSTIALSGPVDAGLLRRAAQALVDRHDVLRTAFVETSRGPRQVVVDGVEVRFRTVDLTVAADRGAARRVAADDAAAGFDLTEPSLIRFTLVRLDSDHFALHVTNHHVILDGWSMPLLLGELLHYYGDPGQIGACRPAASYRDYLAWLGEQDQDASAAAWAQAYADVDGPTRVTRLGAATTVFDAGEVIAELPGQEYARLRSAAAESAVTVGTALSAAWALVLRTLTGDTDVVLGSAVAGRPPELPGADRALGMFLSTVPIRVRLEPSMSLRDLLIHVQDANALVLDHHYVGLPAIHRAVGRSDLFDTALAFQSFPLREDALQQLVTAAGLHVDSVTGLDATPYPLSVVVAPKIDGGEGEPGLGITVRFHRDEFDENRAREIVDHFVECLARIADEPGSRLGALRHIGHEAGAGRIDAKTEPATLLDILTAAAGQAPDAIAVTCGERSLSYRQLDAESDRLARQISRRARSGVVACALPRSVEAAIAIWAAAKAGVPFLPLDPNLPAERIEFVLADAGAGLGITVGTRRAALPDSIDWLVVDEPRTDGPQSNEAGGPIRLGDTAYVIYTSGSTGTPKGVVVSHRGLAPVVAAQRAVLGVDQSSTVLQVASPSFDAFVFELLMAHGSGGRLVVAPPDVYGGPELANLIRREQVSHAVLTPSALATVPADGLDTLRVLATAGEPVGPELVSRWADGRNMINLYGPTESTIWATAGTPLRAGDPITIGTAVGPVGTMVLDTWMRPVPQGVVGELYLVGPGLADGYVGRPATTAARFVACPADAPGTRMYRTGDLVRVSRSGALEYMGRNDFQVKVRGTRVEVGEIDARLGSRADVAYAVTVPRGGNGTPHCLVSYVTATAGASLSGDELRASLERSLPAYMVPAAVVVLDEIPLTPTGKLDRSRLPEPVIAPRGFRAPSGPAESAVAYVFQDVLGVPRVGADDDFFALGGDSLTASVVTARLGAELGVRVPLRSVFDAPGVAALAELVGSLGDDRRTALTATVRPERIPLSLAQQRMWFLNRMEPESPAYNIPVVLELTGHLDLAALGRALDDVVGRHEVLRTIYPDTDGEPWQLVLDHAPVLLESMRASATEVGDVVAGFVRLGFDVTASVPMRVAVVAIDPDGVDDPHGPDNRDAHDDREGTDGRFLLVLVVHHIAGDGQSMAPLARDVMTSYAARIAGAEPTWEPLAVQYADYALWQRTMLGSADDQTSLMHAQLDFWRSTMSGAPDVLDLPTDRPRPPVATLAGGQVPVAIDARLHGQLLALARAHGASLFMVVHAALAAVLGRLSGADDVVIGTPVAGRGEPGLEPLVGMFVNTLALRTDLDAAESFAGLLDRVREVDLDAFEHSDVPFERIVSELNPERSTAHHPLFQVALAFQNLSDVHLDLPDLRVSRAQADTGICQFDLQVVLAESYTEDGTPQGLSGTVMFARDLFDPGTVAGIASRLHRVLDAIVDDATTPVGDIDWLGETERAELVSVVGPGAVAEPVLLPEIFAAAVVADPDGAAVICGDVELSYGELDRRSNRLARYLIENGAAPERPVAVAVERSAESLVAWWAVVKSGAPYVPVDPHYPAARIDQMVSDSAAPLGITTIGSRPALSGALEWIVLDDRATVAEVAELSPSPIRQTDRVCPVLPANTAWVVFTSGSTGVPKGVAVTHAGVADYLATLHIDREPGTSPRVLHFASPSFDASLLEILLAVSAAATLVVAPTGMRGGRELADFLRDHRVSHAFVTPAALASVDPDGLDDLRVVMSGGDEVPTDLVSRWVGADPATGREFRVLYGPTETTIVATATTPLRVGERSTIGTALAGMQTLVLDTRLQPVPDGVAGELYLSGPALARGYLNRSGVSAARFVAHPFGDAGERAYRTGDIVRRNHSGDLEFIGRNDFQVKVHGFRVELGEIDAALAELARVAYAVTVPRHDSGIGMRLVSYVVPAPGVALVGEKLRAELGEVLPTYMVPAAVVVLDEIPLTPSGKLDRRALPAPVVTTRSFRAPATPVEEIVAGVFADILSVDAAVGADDDFFDLGGNSLAATRVVARIGAALDTTIPVSVIFEASTVTRLAARAESHTDTGRVDLVAHERPERIPLSYAQQRMWFLNRIEPESPAYSIPVVVRLSGSLDVDALHRAIGDVVARHEILRTVYPFVEGEPAQVILPADSVPMEVVQVAESDVDQAITELIAAPFDLTAGASTRIVLFELSGDEWVLAVILHHIGGDGSSLGPLARDIMTAYVARLQGEAPGWVPLPVQYADYAIWQRAVLGSESDPNSLLRAQIDYWAEQLADTPPLLELPTDRPRPATQSYAGESVGLTVDADLHAGLQRVARAHNTTLFMVFHAALAALLARLAATDDVAVGTPYAGRGERALDDLVGMFVNTLVLRTRVRSGMSFAELIDDVRATDLAAFGHADVPFERLVSELNPVRSDAHNPLFQVMLAFQNISSTDIELPDLSVRAVEPDTGLALFDLQVTVADSYDAHGAPAGITGGVTFASDLFDASTVERFVERLVAMLEAMTIDNDRPVHDVDLLDDAERSAALQGPNATSHEVDSAETLASMFAAAAVAYAEDTAVICGTVSQTYAEFSGRVNRLARWMIAQGVGPDSLVALRMRRSLDQLTAMYAVHAAGGGYVPIDPDHPAERIDYMVECAEPVLVLSALDSVDLSGFDDSPLTDDDRITPLNPDALAYVLFTSGSTGRPKGVAVSHRSVVNQLRWISAEYGLSRSDVVLQKTPATFDVSVWELFATLAVGARLVIARPDGHTDPRYLAEVMSTHRVTITSFVPSMLAVFADALPVGSATSLRALLVAGEAFGPDVVDAARRALPEVELYNLYGPTEFTVHATSSAVGTADDGAVPMGAPVWNACAYVLDSRLRPVPAGVTGDLYLSGTQVARGYHGRPALTADRFVADPFTAGARMYRTGDLVRRRRSGALEYLGRSDFQVKLRGLRIELGEIEAVFAAHPDIARAAAAVTSTDTVDYLTVYLVPAGADRGVGVRDVGERSVNTAEVTAFASAALPGYMMPTAVMVIDSLPITASGKLDRARLPQPTRDASAFRAPSSWLETEIARTFEHVLGVPRVGADDDFYALGGNSLRSVQVVNDLETELHVEIPVRWMLSDSSPADLARRIEDGMRNGFDVASGPGDESPGGVGFDVLLPIRPEGELPPLFCVHPASGLAWCYQTLSRQVPPGRPVYGLQAPQIGGEAPGPTTISEIARRYADEIRTVQPEGPYHLLGWSLGGVIAHAVAAEMRAAGSEVALLAMLDTEADGVDSSAITTVTAGELISNLGPVLGIDYVSADATAEQAAEQIAERLGAGFGIDAATIERLTDAYNLLIRATGDWHPPVVDTDVLYFTAVRDRRPDALGANGWGRYVRGSITNVDIDTHHLGMTEDEAIRQIATVLDDHLTRESASRKAASGLAFSHDDRFTNKR</sequence>
<dbReference type="Gene3D" id="3.40.50.980">
    <property type="match status" value="10"/>
</dbReference>
<dbReference type="InterPro" id="IPR001242">
    <property type="entry name" value="Condensation_dom"/>
</dbReference>
<name>A0AAX3T4R5_9ACTN</name>
<accession>A0AAX3T4R5</accession>
<organism evidence="8 9">
    <name type="scientific">Gordonia hongkongensis</name>
    <dbReference type="NCBI Taxonomy" id="1701090"/>
    <lineage>
        <taxon>Bacteria</taxon>
        <taxon>Bacillati</taxon>
        <taxon>Actinomycetota</taxon>
        <taxon>Actinomycetes</taxon>
        <taxon>Mycobacteriales</taxon>
        <taxon>Gordoniaceae</taxon>
        <taxon>Gordonia</taxon>
    </lineage>
</organism>
<dbReference type="Pfam" id="PF13193">
    <property type="entry name" value="AMP-binding_C"/>
    <property type="match status" value="3"/>
</dbReference>
<dbReference type="SUPFAM" id="SSF53474">
    <property type="entry name" value="alpha/beta-Hydrolases"/>
    <property type="match status" value="1"/>
</dbReference>
<dbReference type="NCBIfam" id="NF003417">
    <property type="entry name" value="PRK04813.1"/>
    <property type="match status" value="5"/>
</dbReference>
<dbReference type="InterPro" id="IPR020806">
    <property type="entry name" value="PKS_PP-bd"/>
</dbReference>
<reference evidence="8" key="1">
    <citation type="submission" date="2023-04" db="EMBL/GenBank/DDBJ databases">
        <title>Complete genome sequence of a phthalic acid esters degrading bacterial strain.</title>
        <authorList>
            <person name="Weng L."/>
            <person name="Jia Y."/>
            <person name="Ren L."/>
        </authorList>
    </citation>
    <scope>NUCLEOTIDE SEQUENCE</scope>
    <source>
        <strain evidence="8">RL-LY01</strain>
    </source>
</reference>
<dbReference type="Gene3D" id="2.30.38.10">
    <property type="entry name" value="Luciferase, Domain 3"/>
    <property type="match status" value="5"/>
</dbReference>
<dbReference type="InterPro" id="IPR036736">
    <property type="entry name" value="ACP-like_sf"/>
</dbReference>
<dbReference type="Pfam" id="PF00550">
    <property type="entry name" value="PP-binding"/>
    <property type="match status" value="5"/>
</dbReference>
<dbReference type="SMART" id="SM00824">
    <property type="entry name" value="PKS_TE"/>
    <property type="match status" value="1"/>
</dbReference>
<dbReference type="PANTHER" id="PTHR45527">
    <property type="entry name" value="NONRIBOSOMAL PEPTIDE SYNTHETASE"/>
    <property type="match status" value="1"/>
</dbReference>
<dbReference type="Pfam" id="PF00975">
    <property type="entry name" value="Thioesterase"/>
    <property type="match status" value="1"/>
</dbReference>
<dbReference type="PROSITE" id="PS00012">
    <property type="entry name" value="PHOSPHOPANTETHEINE"/>
    <property type="match status" value="3"/>
</dbReference>
<evidence type="ECO:0000313" key="8">
    <source>
        <dbReference type="EMBL" id="WFP24144.1"/>
    </source>
</evidence>
<dbReference type="PANTHER" id="PTHR45527:SF1">
    <property type="entry name" value="FATTY ACID SYNTHASE"/>
    <property type="match status" value="1"/>
</dbReference>
<dbReference type="GO" id="GO:0003824">
    <property type="term" value="F:catalytic activity"/>
    <property type="evidence" value="ECO:0007669"/>
    <property type="project" value="InterPro"/>
</dbReference>
<feature type="compositionally biased region" description="Basic and acidic residues" evidence="6">
    <location>
        <begin position="3810"/>
        <end position="3825"/>
    </location>
</feature>
<evidence type="ECO:0000259" key="7">
    <source>
        <dbReference type="PROSITE" id="PS50075"/>
    </source>
</evidence>
<evidence type="ECO:0000256" key="6">
    <source>
        <dbReference type="SAM" id="MobiDB-lite"/>
    </source>
</evidence>
<dbReference type="GO" id="GO:0031177">
    <property type="term" value="F:phosphopantetheine binding"/>
    <property type="evidence" value="ECO:0007669"/>
    <property type="project" value="InterPro"/>
</dbReference>
<dbReference type="SMART" id="SM00823">
    <property type="entry name" value="PKS_PP"/>
    <property type="match status" value="5"/>
</dbReference>
<dbReference type="Gene3D" id="1.10.1200.10">
    <property type="entry name" value="ACP-like"/>
    <property type="match status" value="3"/>
</dbReference>
<dbReference type="InterPro" id="IPR001031">
    <property type="entry name" value="Thioesterase"/>
</dbReference>
<dbReference type="GO" id="GO:0005737">
    <property type="term" value="C:cytoplasm"/>
    <property type="evidence" value="ECO:0007669"/>
    <property type="project" value="TreeGrafter"/>
</dbReference>
<keyword evidence="4" id="KW-0677">Repeat</keyword>
<dbReference type="PROSITE" id="PS50075">
    <property type="entry name" value="CARRIER"/>
    <property type="match status" value="5"/>
</dbReference>
<dbReference type="EMBL" id="CP121270">
    <property type="protein sequence ID" value="WFP24144.1"/>
    <property type="molecule type" value="Genomic_DNA"/>
</dbReference>
<dbReference type="FunFam" id="3.30.559.30:FF:000001">
    <property type="entry name" value="Non-ribosomal peptide synthetase"/>
    <property type="match status" value="1"/>
</dbReference>
<dbReference type="PROSITE" id="PS00455">
    <property type="entry name" value="AMP_BINDING"/>
    <property type="match status" value="5"/>
</dbReference>
<dbReference type="InterPro" id="IPR020845">
    <property type="entry name" value="AMP-binding_CS"/>
</dbReference>
<dbReference type="FunFam" id="2.30.38.10:FF:000001">
    <property type="entry name" value="Non-ribosomal peptide synthetase PvdI"/>
    <property type="match status" value="1"/>
</dbReference>
<dbReference type="SUPFAM" id="SSF47336">
    <property type="entry name" value="ACP-like"/>
    <property type="match status" value="5"/>
</dbReference>
<dbReference type="SUPFAM" id="SSF52777">
    <property type="entry name" value="CoA-dependent acyltransferases"/>
    <property type="match status" value="12"/>
</dbReference>
<feature type="domain" description="Carrier" evidence="7">
    <location>
        <begin position="5735"/>
        <end position="5810"/>
    </location>
</feature>
<dbReference type="InterPro" id="IPR029058">
    <property type="entry name" value="AB_hydrolase_fold"/>
</dbReference>
<dbReference type="GO" id="GO:0017000">
    <property type="term" value="P:antibiotic biosynthetic process"/>
    <property type="evidence" value="ECO:0007669"/>
    <property type="project" value="UniProtKB-KW"/>
</dbReference>
<dbReference type="FunFam" id="3.40.50.12780:FF:000012">
    <property type="entry name" value="Non-ribosomal peptide synthetase"/>
    <property type="match status" value="1"/>
</dbReference>
<dbReference type="RefSeq" id="WP_165629683.1">
    <property type="nucleotide sequence ID" value="NZ_CP121270.1"/>
</dbReference>
<feature type="domain" description="Carrier" evidence="7">
    <location>
        <begin position="994"/>
        <end position="1068"/>
    </location>
</feature>
<feature type="domain" description="Carrier" evidence="7">
    <location>
        <begin position="2544"/>
        <end position="2618"/>
    </location>
</feature>
<dbReference type="Gene3D" id="3.40.50.1820">
    <property type="entry name" value="alpha/beta hydrolase"/>
    <property type="match status" value="2"/>
</dbReference>
<dbReference type="InterPro" id="IPR045851">
    <property type="entry name" value="AMP-bd_C_sf"/>
</dbReference>
<dbReference type="CDD" id="cd05930">
    <property type="entry name" value="A_NRPS"/>
    <property type="match status" value="3"/>
</dbReference>
<dbReference type="GO" id="GO:0008610">
    <property type="term" value="P:lipid biosynthetic process"/>
    <property type="evidence" value="ECO:0007669"/>
    <property type="project" value="UniProtKB-ARBA"/>
</dbReference>
<feature type="region of interest" description="Disordered" evidence="6">
    <location>
        <begin position="607"/>
        <end position="632"/>
    </location>
</feature>
<dbReference type="NCBIfam" id="TIGR01733">
    <property type="entry name" value="AA-adenyl-dom"/>
    <property type="match status" value="5"/>
</dbReference>
<dbReference type="InterPro" id="IPR020802">
    <property type="entry name" value="TesA-like"/>
</dbReference>
<evidence type="ECO:0000313" key="9">
    <source>
        <dbReference type="Proteomes" id="UP001213504"/>
    </source>
</evidence>
<dbReference type="Gene3D" id="3.30.559.30">
    <property type="entry name" value="Nonribosomal peptide synthetase, condensation domain"/>
    <property type="match status" value="6"/>
</dbReference>
<feature type="region of interest" description="Disordered" evidence="6">
    <location>
        <begin position="3806"/>
        <end position="3825"/>
    </location>
</feature>
<dbReference type="GO" id="GO:0044550">
    <property type="term" value="P:secondary metabolite biosynthetic process"/>
    <property type="evidence" value="ECO:0007669"/>
    <property type="project" value="TreeGrafter"/>
</dbReference>
<dbReference type="InterPro" id="IPR000873">
    <property type="entry name" value="AMP-dep_synth/lig_dom"/>
</dbReference>
<feature type="domain" description="Carrier" evidence="7">
    <location>
        <begin position="4680"/>
        <end position="4756"/>
    </location>
</feature>
<dbReference type="InterPro" id="IPR010060">
    <property type="entry name" value="NRPS_synth"/>
</dbReference>
<dbReference type="FunFam" id="1.10.1200.10:FF:000005">
    <property type="entry name" value="Nonribosomal peptide synthetase 1"/>
    <property type="match status" value="2"/>
</dbReference>
<comment type="cofactor">
    <cofactor evidence="1">
        <name>pantetheine 4'-phosphate</name>
        <dbReference type="ChEBI" id="CHEBI:47942"/>
    </cofactor>
</comment>
<evidence type="ECO:0000256" key="4">
    <source>
        <dbReference type="ARBA" id="ARBA00022737"/>
    </source>
</evidence>
<dbReference type="InterPro" id="IPR025110">
    <property type="entry name" value="AMP-bd_C"/>
</dbReference>
<dbReference type="Pfam" id="PF00501">
    <property type="entry name" value="AMP-binding"/>
    <property type="match status" value="5"/>
</dbReference>
<protein>
    <submittedName>
        <fullName evidence="8">Amino acid adenylation domain-containing protein</fullName>
    </submittedName>
</protein>
<dbReference type="Proteomes" id="UP001213504">
    <property type="component" value="Chromosome"/>
</dbReference>
<dbReference type="InterPro" id="IPR023213">
    <property type="entry name" value="CAT-like_dom_sf"/>
</dbReference>
<dbReference type="InterPro" id="IPR009081">
    <property type="entry name" value="PP-bd_ACP"/>
</dbReference>
<dbReference type="Gene3D" id="3.30.559.10">
    <property type="entry name" value="Chloramphenicol acetyltransferase-like domain"/>
    <property type="match status" value="6"/>
</dbReference>